<keyword evidence="1" id="KW-1133">Transmembrane helix</keyword>
<dbReference type="STRING" id="223900.GCA_000821045_00110"/>
<dbReference type="GO" id="GO:0005886">
    <property type="term" value="C:plasma membrane"/>
    <property type="evidence" value="ECO:0007669"/>
    <property type="project" value="InterPro"/>
</dbReference>
<dbReference type="SUPFAM" id="SSF52833">
    <property type="entry name" value="Thioredoxin-like"/>
    <property type="match status" value="1"/>
</dbReference>
<reference evidence="2 3" key="1">
    <citation type="submission" date="2016-12" db="EMBL/GenBank/DDBJ databases">
        <title>Draft genome sequences of strains Salinicola socius SMB35, Salinicola sp. MH3R3-1 and Chromohalobacter sp. SMB17 from the Verkhnekamsk potash mining region of Russia.</title>
        <authorList>
            <person name="Mavrodi D.V."/>
            <person name="Olsson B.E."/>
            <person name="Korsakova E.S."/>
            <person name="Pyankova A."/>
            <person name="Mavrodi O.V."/>
            <person name="Plotnikova E.G."/>
        </authorList>
    </citation>
    <scope>NUCLEOTIDE SEQUENCE [LARGE SCALE GENOMIC DNA]</scope>
    <source>
        <strain evidence="2 3">SMB17</strain>
    </source>
</reference>
<name>A0A1Q8TC71_9GAMM</name>
<dbReference type="AlphaFoldDB" id="A0A1Q8TC71"/>
<feature type="transmembrane region" description="Helical" evidence="1">
    <location>
        <begin position="81"/>
        <end position="98"/>
    </location>
</feature>
<dbReference type="GO" id="GO:0042158">
    <property type="term" value="P:lipoprotein biosynthetic process"/>
    <property type="evidence" value="ECO:0007669"/>
    <property type="project" value="InterPro"/>
</dbReference>
<sequence>MPPIMLGHVPLPPAPLYAFVAALALLALGASLRLPRTRRRQWLSGTLVAALIGARLVYIALHPEAYREAPFEAITLWQSGYHPLGALLGTVAWTLWRLRDLPARQIRRATGALVTCSVLWWGLNTWQTLVVEPLPVNLPNLTLKALDGTPTSIETLASASPRIVVLWRSDCRACRRTLARLTELNRDAANVVTVNEGQTLLQAARYLDARGVSFTHDLRDPQQRLQAYFGMPELPLTLRLDAHGRLRDYQMGEISTAHLMRWLSPTT</sequence>
<accession>A0A1Q8TC71</accession>
<evidence type="ECO:0000313" key="3">
    <source>
        <dbReference type="Proteomes" id="UP000186806"/>
    </source>
</evidence>
<comment type="caution">
    <text evidence="2">The sequence shown here is derived from an EMBL/GenBank/DDBJ whole genome shotgun (WGS) entry which is preliminary data.</text>
</comment>
<evidence type="ECO:0000313" key="2">
    <source>
        <dbReference type="EMBL" id="OLO11228.1"/>
    </source>
</evidence>
<dbReference type="InterPro" id="IPR036249">
    <property type="entry name" value="Thioredoxin-like_sf"/>
</dbReference>
<feature type="transmembrane region" description="Helical" evidence="1">
    <location>
        <begin position="42"/>
        <end position="61"/>
    </location>
</feature>
<dbReference type="InterPro" id="IPR001640">
    <property type="entry name" value="Lgt"/>
</dbReference>
<evidence type="ECO:0000256" key="1">
    <source>
        <dbReference type="SAM" id="Phobius"/>
    </source>
</evidence>
<protein>
    <submittedName>
        <fullName evidence="2">Uncharacterized protein</fullName>
    </submittedName>
</protein>
<dbReference type="Proteomes" id="UP000186806">
    <property type="component" value="Unassembled WGS sequence"/>
</dbReference>
<keyword evidence="3" id="KW-1185">Reference proteome</keyword>
<dbReference type="GO" id="GO:0008961">
    <property type="term" value="F:phosphatidylglycerol-prolipoprotein diacylglyceryl transferase activity"/>
    <property type="evidence" value="ECO:0007669"/>
    <property type="project" value="InterPro"/>
</dbReference>
<dbReference type="EMBL" id="MSDQ01000025">
    <property type="protein sequence ID" value="OLO11228.1"/>
    <property type="molecule type" value="Genomic_DNA"/>
</dbReference>
<proteinExistence type="predicted"/>
<keyword evidence="1" id="KW-0472">Membrane</keyword>
<keyword evidence="1" id="KW-0812">Transmembrane</keyword>
<dbReference type="CDD" id="cd02966">
    <property type="entry name" value="TlpA_like_family"/>
    <property type="match status" value="1"/>
</dbReference>
<dbReference type="RefSeq" id="WP_075369385.1">
    <property type="nucleotide sequence ID" value="NZ_MSDQ01000025.1"/>
</dbReference>
<feature type="transmembrane region" description="Helical" evidence="1">
    <location>
        <begin position="16"/>
        <end position="35"/>
    </location>
</feature>
<dbReference type="Gene3D" id="3.40.30.10">
    <property type="entry name" value="Glutaredoxin"/>
    <property type="match status" value="1"/>
</dbReference>
<organism evidence="2 3">
    <name type="scientific">Chromohalobacter japonicus</name>
    <dbReference type="NCBI Taxonomy" id="223900"/>
    <lineage>
        <taxon>Bacteria</taxon>
        <taxon>Pseudomonadati</taxon>
        <taxon>Pseudomonadota</taxon>
        <taxon>Gammaproteobacteria</taxon>
        <taxon>Oceanospirillales</taxon>
        <taxon>Halomonadaceae</taxon>
        <taxon>Chromohalobacter</taxon>
    </lineage>
</organism>
<gene>
    <name evidence="2" type="ORF">BTW10_10545</name>
</gene>
<dbReference type="Pfam" id="PF01790">
    <property type="entry name" value="LGT"/>
    <property type="match status" value="1"/>
</dbReference>